<dbReference type="Proteomes" id="UP000249464">
    <property type="component" value="Unassembled WGS sequence"/>
</dbReference>
<sequence length="158" mass="17280">MAACSTCSPLLTGEREGPIVAKVVSAKYAASIAREYFVHKRIIPLLSPAARSFIPQFHGLYCTGSPDEYAYVFIFENAGAAIREEVWDADEELRDQAKAAFRLIEGEGLAHGDSRSPNVVRRADGQIFLIDWGCTSRRNGNSNPEITFATVILCGITP</sequence>
<dbReference type="AlphaFoldDB" id="A0A2X0LYU2"/>
<organism evidence="1 2">
    <name type="scientific">Microbotryum silenes-dioicae</name>
    <dbReference type="NCBI Taxonomy" id="796604"/>
    <lineage>
        <taxon>Eukaryota</taxon>
        <taxon>Fungi</taxon>
        <taxon>Dikarya</taxon>
        <taxon>Basidiomycota</taxon>
        <taxon>Pucciniomycotina</taxon>
        <taxon>Microbotryomycetes</taxon>
        <taxon>Microbotryales</taxon>
        <taxon>Microbotryaceae</taxon>
        <taxon>Microbotryum</taxon>
    </lineage>
</organism>
<dbReference type="EMBL" id="FQNC01000041">
    <property type="protein sequence ID" value="SGY33282.1"/>
    <property type="molecule type" value="Genomic_DNA"/>
</dbReference>
<accession>A0A2X0LYU2</accession>
<dbReference type="InterPro" id="IPR011009">
    <property type="entry name" value="Kinase-like_dom_sf"/>
</dbReference>
<proteinExistence type="predicted"/>
<evidence type="ECO:0000313" key="1">
    <source>
        <dbReference type="EMBL" id="SGY33282.1"/>
    </source>
</evidence>
<name>A0A2X0LYU2_9BASI</name>
<reference evidence="1 2" key="1">
    <citation type="submission" date="2016-11" db="EMBL/GenBank/DDBJ databases">
        <authorList>
            <person name="Jaros S."/>
            <person name="Januszkiewicz K."/>
            <person name="Wedrychowicz H."/>
        </authorList>
    </citation>
    <scope>NUCLEOTIDE SEQUENCE [LARGE SCALE GENOMIC DNA]</scope>
</reference>
<protein>
    <submittedName>
        <fullName evidence="1">BQ5605_C002g01476 protein</fullName>
    </submittedName>
</protein>
<keyword evidence="2" id="KW-1185">Reference proteome</keyword>
<evidence type="ECO:0000313" key="2">
    <source>
        <dbReference type="Proteomes" id="UP000249464"/>
    </source>
</evidence>
<gene>
    <name evidence="1" type="primary">BQ5605_C002g01476</name>
    <name evidence="1" type="ORF">BQ5605_C002G01476</name>
</gene>
<dbReference type="SUPFAM" id="SSF56112">
    <property type="entry name" value="Protein kinase-like (PK-like)"/>
    <property type="match status" value="1"/>
</dbReference>